<name>A0A8J6PGW1_9HYPH</name>
<evidence type="ECO:0000256" key="2">
    <source>
        <dbReference type="ARBA" id="ARBA00022630"/>
    </source>
</evidence>
<keyword evidence="6" id="KW-1185">Reference proteome</keyword>
<organism evidence="5 6">
    <name type="scientific">Oryzicola mucosus</name>
    <dbReference type="NCBI Taxonomy" id="2767425"/>
    <lineage>
        <taxon>Bacteria</taxon>
        <taxon>Pseudomonadati</taxon>
        <taxon>Pseudomonadota</taxon>
        <taxon>Alphaproteobacteria</taxon>
        <taxon>Hyphomicrobiales</taxon>
        <taxon>Phyllobacteriaceae</taxon>
        <taxon>Oryzicola</taxon>
    </lineage>
</organism>
<protein>
    <recommendedName>
        <fullName evidence="1">Thioredoxin reductase</fullName>
    </recommendedName>
</protein>
<proteinExistence type="predicted"/>
<accession>A0A8J6PGW1</accession>
<evidence type="ECO:0000259" key="4">
    <source>
        <dbReference type="Pfam" id="PF07992"/>
    </source>
</evidence>
<dbReference type="Pfam" id="PF07992">
    <property type="entry name" value="Pyr_redox_2"/>
    <property type="match status" value="1"/>
</dbReference>
<dbReference type="SUPFAM" id="SSF51905">
    <property type="entry name" value="FAD/NAD(P)-binding domain"/>
    <property type="match status" value="1"/>
</dbReference>
<gene>
    <name evidence="5" type="ORF">ICI42_10035</name>
</gene>
<keyword evidence="3" id="KW-0560">Oxidoreductase</keyword>
<sequence length="220" mass="23536">MSDTTDVAVVGAGPAALYAAFQLGLFGIGCRLIEASDRPGGQCTELYGDKPVYDMPAWPALTAQEVVDRLLQQIAPFKPHFEFGCAVSSIIREDSGLFRLSSKDGHAFTAKAVVVAGGTGAFVADEGRRLISCDWRDWGFPGHHGAIEVDTERFETSTPGVFAIGDACTYPGKLPLLVSAFHEAALMVQAIRAQLTAPRRAVVEYSSTSSSLQRRLGVKD</sequence>
<dbReference type="AlphaFoldDB" id="A0A8J6PGW1"/>
<keyword evidence="2" id="KW-0285">Flavoprotein</keyword>
<dbReference type="Proteomes" id="UP000643405">
    <property type="component" value="Unassembled WGS sequence"/>
</dbReference>
<reference evidence="5" key="1">
    <citation type="submission" date="2020-09" db="EMBL/GenBank/DDBJ databases">
        <title>Genome seq and assembly of Tianweitania sp.</title>
        <authorList>
            <person name="Chhetri G."/>
        </authorList>
    </citation>
    <scope>NUCLEOTIDE SEQUENCE</scope>
    <source>
        <strain evidence="5">Rool2</strain>
    </source>
</reference>
<evidence type="ECO:0000313" key="5">
    <source>
        <dbReference type="EMBL" id="MBD0414994.1"/>
    </source>
</evidence>
<dbReference type="PANTHER" id="PTHR48105">
    <property type="entry name" value="THIOREDOXIN REDUCTASE 1-RELATED-RELATED"/>
    <property type="match status" value="1"/>
</dbReference>
<evidence type="ECO:0000313" key="6">
    <source>
        <dbReference type="Proteomes" id="UP000643405"/>
    </source>
</evidence>
<feature type="domain" description="FAD/NAD(P)-binding" evidence="4">
    <location>
        <begin position="6"/>
        <end position="121"/>
    </location>
</feature>
<dbReference type="InterPro" id="IPR036188">
    <property type="entry name" value="FAD/NAD-bd_sf"/>
</dbReference>
<dbReference type="GO" id="GO:0016491">
    <property type="term" value="F:oxidoreductase activity"/>
    <property type="evidence" value="ECO:0007669"/>
    <property type="project" value="UniProtKB-KW"/>
</dbReference>
<evidence type="ECO:0000256" key="1">
    <source>
        <dbReference type="ARBA" id="ARBA00018719"/>
    </source>
</evidence>
<dbReference type="InterPro" id="IPR023753">
    <property type="entry name" value="FAD/NAD-binding_dom"/>
</dbReference>
<dbReference type="InterPro" id="IPR050097">
    <property type="entry name" value="Ferredoxin-NADP_redctase_2"/>
</dbReference>
<dbReference type="PRINTS" id="PR00368">
    <property type="entry name" value="FADPNR"/>
</dbReference>
<evidence type="ECO:0000256" key="3">
    <source>
        <dbReference type="ARBA" id="ARBA00023002"/>
    </source>
</evidence>
<dbReference type="RefSeq" id="WP_188164394.1">
    <property type="nucleotide sequence ID" value="NZ_JACVVX010000002.1"/>
</dbReference>
<comment type="caution">
    <text evidence="5">The sequence shown here is derived from an EMBL/GenBank/DDBJ whole genome shotgun (WGS) entry which is preliminary data.</text>
</comment>
<dbReference type="Gene3D" id="3.50.50.60">
    <property type="entry name" value="FAD/NAD(P)-binding domain"/>
    <property type="match status" value="1"/>
</dbReference>
<dbReference type="EMBL" id="JACVVX010000002">
    <property type="protein sequence ID" value="MBD0414994.1"/>
    <property type="molecule type" value="Genomic_DNA"/>
</dbReference>